<dbReference type="EMBL" id="CP101118">
    <property type="protein sequence ID" value="WZF87320.1"/>
    <property type="molecule type" value="Genomic_DNA"/>
</dbReference>
<keyword evidence="3" id="KW-1185">Reference proteome</keyword>
<sequence>MSRVISYIDGFNLYFGLKNKGWKRYYWLDLEALSTALMIPGQMLEATHYFTARLRLVGNNHADKQRQDDYLDALLTRNNLQIHHGHYLRKTRQCRSCGASWPDYEEKMTDVNIAVQLIADAFDDNFDTALIISADSDLTTPVQLVRERFPNKKIVIAQPPGRNSNQLSQAATTAFQISRKKVQTSQLPETVTTADGVTLQRPATWK</sequence>
<dbReference type="InterPro" id="IPR047140">
    <property type="entry name" value="LabA"/>
</dbReference>
<proteinExistence type="predicted"/>
<evidence type="ECO:0000313" key="2">
    <source>
        <dbReference type="EMBL" id="WZF87320.1"/>
    </source>
</evidence>
<name>A0ABZ2VYB5_9GAMM</name>
<dbReference type="CDD" id="cd18722">
    <property type="entry name" value="PIN_NicB-like"/>
    <property type="match status" value="1"/>
</dbReference>
<evidence type="ECO:0000259" key="1">
    <source>
        <dbReference type="Pfam" id="PF01936"/>
    </source>
</evidence>
<protein>
    <submittedName>
        <fullName evidence="2">NYN domain-containing protein</fullName>
    </submittedName>
</protein>
<reference evidence="2 3" key="1">
    <citation type="submission" date="2022-07" db="EMBL/GenBank/DDBJ databases">
        <title>A copper resistant bacterium isolated from sediment samples of deep sea hydrothermal areas.</title>
        <authorList>
            <person name="Zeng X."/>
        </authorList>
    </citation>
    <scope>NUCLEOTIDE SEQUENCE [LARGE SCALE GENOMIC DNA]</scope>
    <source>
        <strain evidence="3">CuT 6</strain>
    </source>
</reference>
<gene>
    <name evidence="2" type="ORF">NLK58_13270</name>
</gene>
<dbReference type="Pfam" id="PF01936">
    <property type="entry name" value="NYN"/>
    <property type="match status" value="1"/>
</dbReference>
<organism evidence="2 3">
    <name type="scientific">Marinobacter metalliresistant</name>
    <dbReference type="NCBI Taxonomy" id="2961995"/>
    <lineage>
        <taxon>Bacteria</taxon>
        <taxon>Pseudomonadati</taxon>
        <taxon>Pseudomonadota</taxon>
        <taxon>Gammaproteobacteria</taxon>
        <taxon>Pseudomonadales</taxon>
        <taxon>Marinobacteraceae</taxon>
        <taxon>Marinobacter</taxon>
    </lineage>
</organism>
<dbReference type="InterPro" id="IPR021139">
    <property type="entry name" value="NYN"/>
</dbReference>
<dbReference type="Proteomes" id="UP001475781">
    <property type="component" value="Chromosome"/>
</dbReference>
<dbReference type="RefSeq" id="WP_341580956.1">
    <property type="nucleotide sequence ID" value="NZ_CP101118.1"/>
</dbReference>
<dbReference type="Gene3D" id="3.40.50.1010">
    <property type="entry name" value="5'-nuclease"/>
    <property type="match status" value="1"/>
</dbReference>
<dbReference type="PANTHER" id="PTHR35458">
    <property type="entry name" value="SLR0755 PROTEIN"/>
    <property type="match status" value="1"/>
</dbReference>
<evidence type="ECO:0000313" key="3">
    <source>
        <dbReference type="Proteomes" id="UP001475781"/>
    </source>
</evidence>
<dbReference type="PANTHER" id="PTHR35458:SF8">
    <property type="entry name" value="SLR0650 PROTEIN"/>
    <property type="match status" value="1"/>
</dbReference>
<feature type="domain" description="NYN" evidence="1">
    <location>
        <begin position="7"/>
        <end position="173"/>
    </location>
</feature>
<accession>A0ABZ2VYB5</accession>